<comment type="caution">
    <text evidence="4">The sequence shown here is derived from an EMBL/GenBank/DDBJ whole genome shotgun (WGS) entry which is preliminary data.</text>
</comment>
<dbReference type="PANTHER" id="PTHR39082">
    <property type="entry name" value="PHOSPHOLIPASE C-BETA-2-RELATED"/>
    <property type="match status" value="1"/>
</dbReference>
<feature type="domain" description="CT398-like coiled coil hairpin" evidence="3">
    <location>
        <begin position="14"/>
        <end position="194"/>
    </location>
</feature>
<feature type="coiled-coil region" evidence="1">
    <location>
        <begin position="97"/>
        <end position="145"/>
    </location>
</feature>
<dbReference type="OrthoDB" id="9784388at2"/>
<dbReference type="RefSeq" id="WP_124844052.1">
    <property type="nucleotide sequence ID" value="NZ_JAUNKP010000003.1"/>
</dbReference>
<evidence type="ECO:0000313" key="4">
    <source>
        <dbReference type="EMBL" id="RRD05818.1"/>
    </source>
</evidence>
<dbReference type="Proteomes" id="UP000280819">
    <property type="component" value="Unassembled WGS sequence"/>
</dbReference>
<dbReference type="Pfam" id="PF24481">
    <property type="entry name" value="CT398_CC"/>
    <property type="match status" value="1"/>
</dbReference>
<dbReference type="InterPro" id="IPR056003">
    <property type="entry name" value="CT398_CC_hairpin"/>
</dbReference>
<gene>
    <name evidence="4" type="ORF">EII34_06315</name>
</gene>
<dbReference type="PANTHER" id="PTHR39082:SF1">
    <property type="entry name" value="SCAVENGER RECEPTOR CLASS A MEMBER 3"/>
    <property type="match status" value="1"/>
</dbReference>
<dbReference type="InterPro" id="IPR003743">
    <property type="entry name" value="Zf-RING_7"/>
</dbReference>
<evidence type="ECO:0000313" key="5">
    <source>
        <dbReference type="Proteomes" id="UP000280819"/>
    </source>
</evidence>
<accession>A0A3P1T958</accession>
<organism evidence="4 5">
    <name type="scientific">Arachnia propionica</name>
    <dbReference type="NCBI Taxonomy" id="1750"/>
    <lineage>
        <taxon>Bacteria</taxon>
        <taxon>Bacillati</taxon>
        <taxon>Actinomycetota</taxon>
        <taxon>Actinomycetes</taxon>
        <taxon>Propionibacteriales</taxon>
        <taxon>Propionibacteriaceae</taxon>
        <taxon>Arachnia</taxon>
    </lineage>
</organism>
<dbReference type="InterPro" id="IPR052376">
    <property type="entry name" value="Oxidative_Scav/Glycosyltrans"/>
</dbReference>
<sequence length="246" mass="27429">MLADPADQQRLLTLAELDAEYARLQHTARSLPQHASIAEQMKQRQLLVEDLTRASTRVDDHGVAVKRAEADLIPVRARLEREEKRVADGSVTDPKVLRELTQEVQRIRHRIEELEDAQLEVMGLLETATAERDDLAVRKSELEERIRAEVAVRDEQVGRLGTEAKAVAASRAAEAKQVPGPLLALYEKLREHSGLGAARLHRGRCGGCQLEITVADLDTYRKAAPDEVLRCVECDRILVRTAESGL</sequence>
<feature type="domain" description="C4-type zinc ribbon" evidence="2">
    <location>
        <begin position="204"/>
        <end position="238"/>
    </location>
</feature>
<keyword evidence="1" id="KW-0175">Coiled coil</keyword>
<dbReference type="EMBL" id="RQZG01000005">
    <property type="protein sequence ID" value="RRD05818.1"/>
    <property type="molecule type" value="Genomic_DNA"/>
</dbReference>
<reference evidence="4 5" key="1">
    <citation type="submission" date="2018-11" db="EMBL/GenBank/DDBJ databases">
        <title>Genomes From Bacteria Associated with the Canine Oral Cavity: a Test Case for Automated Genome-Based Taxonomic Assignment.</title>
        <authorList>
            <person name="Coil D.A."/>
            <person name="Jospin G."/>
            <person name="Darling A.E."/>
            <person name="Wallis C."/>
            <person name="Davis I.J."/>
            <person name="Harris S."/>
            <person name="Eisen J.A."/>
            <person name="Holcombe L.J."/>
            <person name="O'Flynn C."/>
        </authorList>
    </citation>
    <scope>NUCLEOTIDE SEQUENCE [LARGE SCALE GENOMIC DNA]</scope>
    <source>
        <strain evidence="4 5">OH887_COT-365</strain>
    </source>
</reference>
<name>A0A3P1T958_9ACTN</name>
<evidence type="ECO:0000256" key="1">
    <source>
        <dbReference type="SAM" id="Coils"/>
    </source>
</evidence>
<evidence type="ECO:0000259" key="2">
    <source>
        <dbReference type="Pfam" id="PF02591"/>
    </source>
</evidence>
<evidence type="ECO:0000259" key="3">
    <source>
        <dbReference type="Pfam" id="PF24481"/>
    </source>
</evidence>
<dbReference type="AlphaFoldDB" id="A0A3P1T958"/>
<proteinExistence type="predicted"/>
<dbReference type="Gene3D" id="1.10.287.1490">
    <property type="match status" value="1"/>
</dbReference>
<dbReference type="Pfam" id="PF02591">
    <property type="entry name" value="Zn_ribbon_9"/>
    <property type="match status" value="1"/>
</dbReference>
<protein>
    <submittedName>
        <fullName evidence="4">Nucleic acid-binding protein</fullName>
    </submittedName>
</protein>